<organism evidence="3 4">
    <name type="scientific">candidate division WOR-3 bacterium</name>
    <dbReference type="NCBI Taxonomy" id="2052148"/>
    <lineage>
        <taxon>Bacteria</taxon>
        <taxon>Bacteria division WOR-3</taxon>
    </lineage>
</organism>
<protein>
    <recommendedName>
        <fullName evidence="5">Kelch-like protein</fullName>
    </recommendedName>
</protein>
<dbReference type="InterPro" id="IPR011043">
    <property type="entry name" value="Gal_Oxase/kelch_b-propeller"/>
</dbReference>
<dbReference type="PANTHER" id="PTHR24412">
    <property type="entry name" value="KELCH PROTEIN"/>
    <property type="match status" value="1"/>
</dbReference>
<dbReference type="SUPFAM" id="SSF50965">
    <property type="entry name" value="Galactose oxidase, central domain"/>
    <property type="match status" value="1"/>
</dbReference>
<dbReference type="InterPro" id="IPR006652">
    <property type="entry name" value="Kelch_1"/>
</dbReference>
<dbReference type="Pfam" id="PF01344">
    <property type="entry name" value="Kelch_1"/>
    <property type="match status" value="2"/>
</dbReference>
<dbReference type="PANTHER" id="PTHR24412:SF441">
    <property type="entry name" value="KELCH-LIKE PROTEIN 28"/>
    <property type="match status" value="1"/>
</dbReference>
<evidence type="ECO:0008006" key="5">
    <source>
        <dbReference type="Google" id="ProtNLM"/>
    </source>
</evidence>
<gene>
    <name evidence="3" type="ORF">FJY68_06800</name>
</gene>
<keyword evidence="2" id="KW-0677">Repeat</keyword>
<reference evidence="3" key="1">
    <citation type="submission" date="2019-03" db="EMBL/GenBank/DDBJ databases">
        <title>Lake Tanganyika Metagenome-Assembled Genomes (MAGs).</title>
        <authorList>
            <person name="Tran P."/>
        </authorList>
    </citation>
    <scope>NUCLEOTIDE SEQUENCE</scope>
    <source>
        <strain evidence="3">K_DeepCast_150m_m2_040</strain>
    </source>
</reference>
<dbReference type="PRINTS" id="PR00501">
    <property type="entry name" value="KELCHREPEAT"/>
</dbReference>
<name>A0A937XE77_UNCW3</name>
<proteinExistence type="predicted"/>
<dbReference type="AlphaFoldDB" id="A0A937XE77"/>
<evidence type="ECO:0000256" key="1">
    <source>
        <dbReference type="ARBA" id="ARBA00022441"/>
    </source>
</evidence>
<evidence type="ECO:0000256" key="2">
    <source>
        <dbReference type="ARBA" id="ARBA00022737"/>
    </source>
</evidence>
<sequence>MLGLLTLVLVQSWQPCVPMNTPGYAFGCAAVGSRVYAIGGLVSDSVPRNLVEAYDVPADSWVLDFAPPPGPRWFAGCASFDRKIYLMGGTDGNTDLSRVDRFDPSTNTWDTVAPLPWPRSSLAGCEYEGRIYAIGGYSMTLGFQKSVARFTPDSGLGRWDVVDSLISRRANPAAAVAAGWMCALGGAYFSNLSSFEFNGGSGWVKSMRYMRTARSGAAAIGYGEWLCAIGGQNKDGPLSSVEIASMVSVFDPWQYLPQMSVPRVFCGAAVVDTNVIVIGGRSDRGAEPSVEKADASLFPSGVEEPQAPRPVQRTAGWATVACGHVRITCRDASIYDGSGRLVFAGTGPVDVQLAPGVYFARVMGEDDRSVTGTVTVVR</sequence>
<dbReference type="Proteomes" id="UP000779900">
    <property type="component" value="Unassembled WGS sequence"/>
</dbReference>
<dbReference type="EMBL" id="VGIR01000034">
    <property type="protein sequence ID" value="MBM3331547.1"/>
    <property type="molecule type" value="Genomic_DNA"/>
</dbReference>
<accession>A0A937XE77</accession>
<dbReference type="Gene3D" id="2.120.10.80">
    <property type="entry name" value="Kelch-type beta propeller"/>
    <property type="match status" value="2"/>
</dbReference>
<evidence type="ECO:0000313" key="3">
    <source>
        <dbReference type="EMBL" id="MBM3331547.1"/>
    </source>
</evidence>
<keyword evidence="1" id="KW-0880">Kelch repeat</keyword>
<comment type="caution">
    <text evidence="3">The sequence shown here is derived from an EMBL/GenBank/DDBJ whole genome shotgun (WGS) entry which is preliminary data.</text>
</comment>
<dbReference type="SUPFAM" id="SSF117281">
    <property type="entry name" value="Kelch motif"/>
    <property type="match status" value="1"/>
</dbReference>
<dbReference type="InterPro" id="IPR015915">
    <property type="entry name" value="Kelch-typ_b-propeller"/>
</dbReference>
<dbReference type="SMART" id="SM00612">
    <property type="entry name" value="Kelch"/>
    <property type="match status" value="4"/>
</dbReference>
<evidence type="ECO:0000313" key="4">
    <source>
        <dbReference type="Proteomes" id="UP000779900"/>
    </source>
</evidence>